<feature type="domain" description="Bacterial sugar transferase" evidence="8">
    <location>
        <begin position="285"/>
        <end position="468"/>
    </location>
</feature>
<evidence type="ECO:0000256" key="6">
    <source>
        <dbReference type="ARBA" id="ARBA00023136"/>
    </source>
</evidence>
<dbReference type="Pfam" id="PF02397">
    <property type="entry name" value="Bac_transf"/>
    <property type="match status" value="1"/>
</dbReference>
<feature type="transmembrane region" description="Helical" evidence="7">
    <location>
        <begin position="123"/>
        <end position="142"/>
    </location>
</feature>
<dbReference type="InterPro" id="IPR017475">
    <property type="entry name" value="EPS_sugar_tfrase"/>
</dbReference>
<dbReference type="PANTHER" id="PTHR30576">
    <property type="entry name" value="COLANIC BIOSYNTHESIS UDP-GLUCOSE LIPID CARRIER TRANSFERASE"/>
    <property type="match status" value="1"/>
</dbReference>
<feature type="transmembrane region" description="Helical" evidence="7">
    <location>
        <begin position="290"/>
        <end position="313"/>
    </location>
</feature>
<keyword evidence="5 7" id="KW-1133">Transmembrane helix</keyword>
<dbReference type="eggNOG" id="COG2148">
    <property type="taxonomic scope" value="Bacteria"/>
</dbReference>
<feature type="transmembrane region" description="Helical" evidence="7">
    <location>
        <begin position="25"/>
        <end position="49"/>
    </location>
</feature>
<gene>
    <name evidence="9" type="ordered locus">Cyan7425_3794</name>
</gene>
<comment type="subcellular location">
    <subcellularLocation>
        <location evidence="1">Membrane</location>
        <topology evidence="1">Multi-pass membrane protein</topology>
    </subcellularLocation>
</comment>
<dbReference type="AlphaFoldDB" id="B8HTN2"/>
<evidence type="ECO:0000256" key="7">
    <source>
        <dbReference type="SAM" id="Phobius"/>
    </source>
</evidence>
<dbReference type="InterPro" id="IPR003362">
    <property type="entry name" value="Bact_transf"/>
</dbReference>
<proteinExistence type="inferred from homology"/>
<dbReference type="KEGG" id="cyn:Cyan7425_3794"/>
<dbReference type="GO" id="GO:0016020">
    <property type="term" value="C:membrane"/>
    <property type="evidence" value="ECO:0007669"/>
    <property type="project" value="UniProtKB-SubCell"/>
</dbReference>
<dbReference type="EMBL" id="CP001344">
    <property type="protein sequence ID" value="ACL46113.1"/>
    <property type="molecule type" value="Genomic_DNA"/>
</dbReference>
<evidence type="ECO:0000256" key="5">
    <source>
        <dbReference type="ARBA" id="ARBA00022989"/>
    </source>
</evidence>
<name>B8HTN2_CYAP4</name>
<feature type="transmembrane region" description="Helical" evidence="7">
    <location>
        <begin position="86"/>
        <end position="111"/>
    </location>
</feature>
<keyword evidence="6 7" id="KW-0472">Membrane</keyword>
<keyword evidence="4 7" id="KW-0812">Transmembrane</keyword>
<dbReference type="GO" id="GO:0016780">
    <property type="term" value="F:phosphotransferase activity, for other substituted phosphate groups"/>
    <property type="evidence" value="ECO:0007669"/>
    <property type="project" value="TreeGrafter"/>
</dbReference>
<evidence type="ECO:0000256" key="1">
    <source>
        <dbReference type="ARBA" id="ARBA00004141"/>
    </source>
</evidence>
<protein>
    <submittedName>
        <fullName evidence="9">Exopolysaccharide biosynthesis polyprenyl glycosylphosphotransferase</fullName>
    </submittedName>
</protein>
<comment type="similarity">
    <text evidence="2">Belongs to the bacterial sugar transferase family.</text>
</comment>
<accession>B8HTN2</accession>
<evidence type="ECO:0000256" key="2">
    <source>
        <dbReference type="ARBA" id="ARBA00006464"/>
    </source>
</evidence>
<dbReference type="HOGENOM" id="CLU_024920_0_0_3"/>
<evidence type="ECO:0000256" key="3">
    <source>
        <dbReference type="ARBA" id="ARBA00022679"/>
    </source>
</evidence>
<sequence length="473" mass="53579">MSAISKKTLNLGSSVSKKIISSRGIAWFLLISDIIGLILSFQVAFTLRLGKSIHWGYPGFYVLMVLTLMALYLADTYHPDVKISGLWSPARVFISNLLVSGIAAMSVYLIGPLQQDPLDGRGILLPGLGLFTLWAVALRTLAARWAKNHASQSQWLFLGASDEMVELATSFTNFYPQTTCIFWAPTTASETLQRRPFRFYHETSDLKSLLQASWSGVILGSRIGTDRQLLSQLMQLRLQGTAIYTFADFCEKFLEKIPPSLLEDDWFAFSSGFELLHHAFYARIKRFFDVTLSGLLILLLLPLMVSVGAAIALESRGPVFYSQVRTGRQGQPFRVYKFRSMVQNAEAQGSPRWASQKDPRITRVGKLIRLTRIDELPQLWNVLRGDMSLIGPRPERPEFDMDLEKIIPYYRTRYLLAPGITGWAQVKYPYGASIQDAYEKLSYDLYYIKNYSLFLDLAITLKTIRVILFGKGR</sequence>
<evidence type="ECO:0000256" key="4">
    <source>
        <dbReference type="ARBA" id="ARBA00022692"/>
    </source>
</evidence>
<reference evidence="9" key="1">
    <citation type="submission" date="2009-01" db="EMBL/GenBank/DDBJ databases">
        <title>Complete sequence of chromosome Cyanothece sp. PCC 7425.</title>
        <authorList>
            <consortium name="US DOE Joint Genome Institute"/>
            <person name="Lucas S."/>
            <person name="Copeland A."/>
            <person name="Lapidus A."/>
            <person name="Glavina del Rio T."/>
            <person name="Dalin E."/>
            <person name="Tice H."/>
            <person name="Bruce D."/>
            <person name="Goodwin L."/>
            <person name="Pitluck S."/>
            <person name="Sims D."/>
            <person name="Meineke L."/>
            <person name="Brettin T."/>
            <person name="Detter J.C."/>
            <person name="Han C."/>
            <person name="Larimer F."/>
            <person name="Land M."/>
            <person name="Hauser L."/>
            <person name="Kyrpides N."/>
            <person name="Ovchinnikova G."/>
            <person name="Liberton M."/>
            <person name="Stoeckel J."/>
            <person name="Banerjee A."/>
            <person name="Singh A."/>
            <person name="Page L."/>
            <person name="Sato H."/>
            <person name="Zhao L."/>
            <person name="Sherman L."/>
            <person name="Pakrasi H."/>
            <person name="Richardson P."/>
        </authorList>
    </citation>
    <scope>NUCLEOTIDE SEQUENCE</scope>
    <source>
        <strain evidence="9">PCC 7425</strain>
    </source>
</reference>
<evidence type="ECO:0000313" key="9">
    <source>
        <dbReference type="EMBL" id="ACL46113.1"/>
    </source>
</evidence>
<dbReference type="PANTHER" id="PTHR30576:SF0">
    <property type="entry name" value="UNDECAPRENYL-PHOSPHATE N-ACETYLGALACTOSAMINYL 1-PHOSPHATE TRANSFERASE-RELATED"/>
    <property type="match status" value="1"/>
</dbReference>
<organism evidence="9">
    <name type="scientific">Cyanothece sp. (strain PCC 7425 / ATCC 29141)</name>
    <dbReference type="NCBI Taxonomy" id="395961"/>
    <lineage>
        <taxon>Bacteria</taxon>
        <taxon>Bacillati</taxon>
        <taxon>Cyanobacteriota</taxon>
        <taxon>Cyanophyceae</taxon>
        <taxon>Gomontiellales</taxon>
        <taxon>Cyanothecaceae</taxon>
        <taxon>Cyanothece</taxon>
    </lineage>
</organism>
<evidence type="ECO:0000259" key="8">
    <source>
        <dbReference type="Pfam" id="PF02397"/>
    </source>
</evidence>
<dbReference type="STRING" id="395961.Cyan7425_3794"/>
<keyword evidence="3 9" id="KW-0808">Transferase</keyword>
<feature type="transmembrane region" description="Helical" evidence="7">
    <location>
        <begin position="55"/>
        <end position="74"/>
    </location>
</feature>
<dbReference type="NCBIfam" id="TIGR03025">
    <property type="entry name" value="EPS_sugtrans"/>
    <property type="match status" value="1"/>
</dbReference>